<evidence type="ECO:0000259" key="1">
    <source>
        <dbReference type="Pfam" id="PF01965"/>
    </source>
</evidence>
<keyword evidence="3" id="KW-1185">Reference proteome</keyword>
<sequence length="232" mass="25570">MNILIYVYNGITMLDAIGPYEVLRNIDGAEVNFVAEKIGSITADSGFIDLNVKHTIDDYSEADILLIPGSTISFMKEMKNKNVLNWIKDIDKTTKWTTSVCTGSLILATTGLLRGLKATSHWKSIQLLTDYGVIPTKDRIVEQGKYLTAAGVSSGIDMALYLSYQLVGEKETRAIQLTIEYDPDPIFDSGNLSKADKATKHLAEKKLSKVAFKSLGLIGMMNHAKGILKMMK</sequence>
<comment type="caution">
    <text evidence="2">The sequence shown here is derived from an EMBL/GenBank/DDBJ whole genome shotgun (WGS) entry which is preliminary data.</text>
</comment>
<feature type="domain" description="DJ-1/PfpI" evidence="1">
    <location>
        <begin position="2"/>
        <end position="162"/>
    </location>
</feature>
<dbReference type="CDD" id="cd03139">
    <property type="entry name" value="GATase1_PfpI_2"/>
    <property type="match status" value="1"/>
</dbReference>
<dbReference type="PANTHER" id="PTHR43130:SF2">
    <property type="entry name" value="DJ-1_PFPI DOMAIN-CONTAINING PROTEIN"/>
    <property type="match status" value="1"/>
</dbReference>
<dbReference type="SUPFAM" id="SSF52317">
    <property type="entry name" value="Class I glutamine amidotransferase-like"/>
    <property type="match status" value="1"/>
</dbReference>
<proteinExistence type="predicted"/>
<dbReference type="Proteomes" id="UP000270219">
    <property type="component" value="Unassembled WGS sequence"/>
</dbReference>
<dbReference type="Pfam" id="PF01965">
    <property type="entry name" value="DJ-1_PfpI"/>
    <property type="match status" value="1"/>
</dbReference>
<accession>A0A498DEQ0</accession>
<dbReference type="EMBL" id="RCHR01000003">
    <property type="protein sequence ID" value="RLL45474.1"/>
    <property type="molecule type" value="Genomic_DNA"/>
</dbReference>
<dbReference type="RefSeq" id="WP_121523060.1">
    <property type="nucleotide sequence ID" value="NZ_RCHR01000003.1"/>
</dbReference>
<evidence type="ECO:0000313" key="2">
    <source>
        <dbReference type="EMBL" id="RLL45474.1"/>
    </source>
</evidence>
<dbReference type="Gene3D" id="3.40.50.880">
    <property type="match status" value="1"/>
</dbReference>
<dbReference type="OrthoDB" id="9803764at2"/>
<dbReference type="AlphaFoldDB" id="A0A498DEQ0"/>
<dbReference type="InterPro" id="IPR002818">
    <property type="entry name" value="DJ-1/PfpI"/>
</dbReference>
<dbReference type="InterPro" id="IPR029062">
    <property type="entry name" value="Class_I_gatase-like"/>
</dbReference>
<protein>
    <submittedName>
        <fullName evidence="2">DJ-1/PfpI family protein</fullName>
    </submittedName>
</protein>
<gene>
    <name evidence="2" type="ORF">D8M04_11545</name>
</gene>
<dbReference type="GO" id="GO:0006355">
    <property type="term" value="P:regulation of DNA-templated transcription"/>
    <property type="evidence" value="ECO:0007669"/>
    <property type="project" value="TreeGrafter"/>
</dbReference>
<reference evidence="2 3" key="1">
    <citation type="submission" date="2018-10" db="EMBL/GenBank/DDBJ databases">
        <title>Oceanobacillus sp. YLB-02 draft genome.</title>
        <authorList>
            <person name="Yu L."/>
        </authorList>
    </citation>
    <scope>NUCLEOTIDE SEQUENCE [LARGE SCALE GENOMIC DNA]</scope>
    <source>
        <strain evidence="2 3">YLB-02</strain>
    </source>
</reference>
<name>A0A498DEQ0_9BACI</name>
<dbReference type="PANTHER" id="PTHR43130">
    <property type="entry name" value="ARAC-FAMILY TRANSCRIPTIONAL REGULATOR"/>
    <property type="match status" value="1"/>
</dbReference>
<evidence type="ECO:0000313" key="3">
    <source>
        <dbReference type="Proteomes" id="UP000270219"/>
    </source>
</evidence>
<dbReference type="InterPro" id="IPR052158">
    <property type="entry name" value="INH-QAR"/>
</dbReference>
<organism evidence="2 3">
    <name type="scientific">Oceanobacillus piezotolerans</name>
    <dbReference type="NCBI Taxonomy" id="2448030"/>
    <lineage>
        <taxon>Bacteria</taxon>
        <taxon>Bacillati</taxon>
        <taxon>Bacillota</taxon>
        <taxon>Bacilli</taxon>
        <taxon>Bacillales</taxon>
        <taxon>Bacillaceae</taxon>
        <taxon>Oceanobacillus</taxon>
    </lineage>
</organism>